<dbReference type="AlphaFoldDB" id="A0A382V395"/>
<reference evidence="7" key="1">
    <citation type="submission" date="2018-05" db="EMBL/GenBank/DDBJ databases">
        <authorList>
            <person name="Lanie J.A."/>
            <person name="Ng W.-L."/>
            <person name="Kazmierczak K.M."/>
            <person name="Andrzejewski T.M."/>
            <person name="Davidsen T.M."/>
            <person name="Wayne K.J."/>
            <person name="Tettelin H."/>
            <person name="Glass J.I."/>
            <person name="Rusch D."/>
            <person name="Podicherti R."/>
            <person name="Tsui H.-C.T."/>
            <person name="Winkler M.E."/>
        </authorList>
    </citation>
    <scope>NUCLEOTIDE SEQUENCE</scope>
</reference>
<dbReference type="Gene3D" id="3.40.640.10">
    <property type="entry name" value="Type I PLP-dependent aspartate aminotransferase-like (Major domain)"/>
    <property type="match status" value="1"/>
</dbReference>
<dbReference type="InterPro" id="IPR004839">
    <property type="entry name" value="Aminotransferase_I/II_large"/>
</dbReference>
<dbReference type="PANTHER" id="PTHR46383:SF1">
    <property type="entry name" value="ASPARTATE AMINOTRANSFERASE"/>
    <property type="match status" value="1"/>
</dbReference>
<proteinExistence type="inferred from homology"/>
<dbReference type="Pfam" id="PF00155">
    <property type="entry name" value="Aminotran_1_2"/>
    <property type="match status" value="1"/>
</dbReference>
<dbReference type="InterPro" id="IPR004838">
    <property type="entry name" value="NHTrfase_class1_PyrdxlP-BS"/>
</dbReference>
<evidence type="ECO:0000313" key="7">
    <source>
        <dbReference type="EMBL" id="SVD40962.1"/>
    </source>
</evidence>
<accession>A0A382V395</accession>
<evidence type="ECO:0000256" key="1">
    <source>
        <dbReference type="ARBA" id="ARBA00001933"/>
    </source>
</evidence>
<comment type="similarity">
    <text evidence="2">Belongs to the class-I pyridoxal-phosphate-dependent aminotransferase family.</text>
</comment>
<dbReference type="InterPro" id="IPR050596">
    <property type="entry name" value="AspAT/PAT-like"/>
</dbReference>
<dbReference type="GO" id="GO:0030170">
    <property type="term" value="F:pyridoxal phosphate binding"/>
    <property type="evidence" value="ECO:0007669"/>
    <property type="project" value="InterPro"/>
</dbReference>
<sequence length="232" mass="26740">IKTNLGQIDMDDFREKVKDCRAVLINSPSNPTGRVESISTLKEVETLTRKYGVYVLSDEVYKDLIYVRDNYLIQGPHVVTINSFSKTYAMCGFRVGYLWSLDNKLVQDVIAMKTHTSMNTNILGQKMAFEATKVPRKFIDDQLIIWKERRDLLYVGLKDAGLELWNPEGAFYMLPKIDNAADFVWDMFTKFKVITYLGDWFGAEGHVRFSYALDTDKIEDGLGRIGEYIRSK</sequence>
<evidence type="ECO:0000256" key="2">
    <source>
        <dbReference type="ARBA" id="ARBA00007441"/>
    </source>
</evidence>
<dbReference type="PANTHER" id="PTHR46383">
    <property type="entry name" value="ASPARTATE AMINOTRANSFERASE"/>
    <property type="match status" value="1"/>
</dbReference>
<organism evidence="7">
    <name type="scientific">marine metagenome</name>
    <dbReference type="NCBI Taxonomy" id="408172"/>
    <lineage>
        <taxon>unclassified sequences</taxon>
        <taxon>metagenomes</taxon>
        <taxon>ecological metagenomes</taxon>
    </lineage>
</organism>
<dbReference type="PROSITE" id="PS00105">
    <property type="entry name" value="AA_TRANSFER_CLASS_1"/>
    <property type="match status" value="1"/>
</dbReference>
<evidence type="ECO:0000256" key="3">
    <source>
        <dbReference type="ARBA" id="ARBA00022576"/>
    </source>
</evidence>
<dbReference type="InterPro" id="IPR015424">
    <property type="entry name" value="PyrdxlP-dep_Trfase"/>
</dbReference>
<evidence type="ECO:0000259" key="6">
    <source>
        <dbReference type="Pfam" id="PF00155"/>
    </source>
</evidence>
<dbReference type="GO" id="GO:0006520">
    <property type="term" value="P:amino acid metabolic process"/>
    <property type="evidence" value="ECO:0007669"/>
    <property type="project" value="InterPro"/>
</dbReference>
<dbReference type="SUPFAM" id="SSF53383">
    <property type="entry name" value="PLP-dependent transferases"/>
    <property type="match status" value="1"/>
</dbReference>
<keyword evidence="3" id="KW-0032">Aminotransferase</keyword>
<feature type="domain" description="Aminotransferase class I/classII large" evidence="6">
    <location>
        <begin position="6"/>
        <end position="225"/>
    </location>
</feature>
<gene>
    <name evidence="7" type="ORF">METZ01_LOCUS393816</name>
</gene>
<name>A0A382V395_9ZZZZ</name>
<dbReference type="Gene3D" id="3.90.1150.10">
    <property type="entry name" value="Aspartate Aminotransferase, domain 1"/>
    <property type="match status" value="1"/>
</dbReference>
<dbReference type="InterPro" id="IPR015421">
    <property type="entry name" value="PyrdxlP-dep_Trfase_major"/>
</dbReference>
<dbReference type="CDD" id="cd00609">
    <property type="entry name" value="AAT_like"/>
    <property type="match status" value="1"/>
</dbReference>
<keyword evidence="5" id="KW-0663">Pyridoxal phosphate</keyword>
<protein>
    <recommendedName>
        <fullName evidence="6">Aminotransferase class I/classII large domain-containing protein</fullName>
    </recommendedName>
</protein>
<comment type="cofactor">
    <cofactor evidence="1">
        <name>pyridoxal 5'-phosphate</name>
        <dbReference type="ChEBI" id="CHEBI:597326"/>
    </cofactor>
</comment>
<evidence type="ECO:0000256" key="4">
    <source>
        <dbReference type="ARBA" id="ARBA00022679"/>
    </source>
</evidence>
<evidence type="ECO:0000256" key="5">
    <source>
        <dbReference type="ARBA" id="ARBA00022898"/>
    </source>
</evidence>
<dbReference type="EMBL" id="UINC01148838">
    <property type="protein sequence ID" value="SVD40962.1"/>
    <property type="molecule type" value="Genomic_DNA"/>
</dbReference>
<keyword evidence="4" id="KW-0808">Transferase</keyword>
<dbReference type="InterPro" id="IPR015422">
    <property type="entry name" value="PyrdxlP-dep_Trfase_small"/>
</dbReference>
<feature type="non-terminal residue" evidence="7">
    <location>
        <position position="1"/>
    </location>
</feature>
<dbReference type="GO" id="GO:0008483">
    <property type="term" value="F:transaminase activity"/>
    <property type="evidence" value="ECO:0007669"/>
    <property type="project" value="UniProtKB-KW"/>
</dbReference>